<feature type="transmembrane region" description="Helical" evidence="1">
    <location>
        <begin position="35"/>
        <end position="54"/>
    </location>
</feature>
<dbReference type="PANTHER" id="PTHR36834">
    <property type="entry name" value="MEMBRANE PROTEIN-RELATED"/>
    <property type="match status" value="1"/>
</dbReference>
<dbReference type="HOGENOM" id="CLU_133301_0_0_9"/>
<reference evidence="3 4" key="1">
    <citation type="submission" date="2010-12" db="EMBL/GenBank/DDBJ databases">
        <authorList>
            <person name="Muzny D."/>
            <person name="Qin X."/>
            <person name="Deng J."/>
            <person name="Jiang H."/>
            <person name="Liu Y."/>
            <person name="Qu J."/>
            <person name="Song X.-Z."/>
            <person name="Zhang L."/>
            <person name="Thornton R."/>
            <person name="Coyle M."/>
            <person name="Francisco L."/>
            <person name="Jackson L."/>
            <person name="Javaid M."/>
            <person name="Korchina V."/>
            <person name="Kovar C."/>
            <person name="Mata R."/>
            <person name="Mathew T."/>
            <person name="Ngo R."/>
            <person name="Nguyen L."/>
            <person name="Nguyen N."/>
            <person name="Okwuonu G."/>
            <person name="Ongeri F."/>
            <person name="Pham C."/>
            <person name="Simmons D."/>
            <person name="Wilczek-Boney K."/>
            <person name="Hale W."/>
            <person name="Jakkamsetti A."/>
            <person name="Pham P."/>
            <person name="Ruth R."/>
            <person name="San Lucas F."/>
            <person name="Warren J."/>
            <person name="Zhang J."/>
            <person name="Zhao Z."/>
            <person name="Zhou C."/>
            <person name="Zhu D."/>
            <person name="Lee S."/>
            <person name="Bess C."/>
            <person name="Blankenburg K."/>
            <person name="Forbes L."/>
            <person name="Fu Q."/>
            <person name="Gubbala S."/>
            <person name="Hirani K."/>
            <person name="Jayaseelan J.C."/>
            <person name="Lara F."/>
            <person name="Munidasa M."/>
            <person name="Palculict T."/>
            <person name="Patil S."/>
            <person name="Pu L.-L."/>
            <person name="Saada N."/>
            <person name="Tang L."/>
            <person name="Weissenberger G."/>
            <person name="Zhu Y."/>
            <person name="Hemphill L."/>
            <person name="Shang Y."/>
            <person name="Youmans B."/>
            <person name="Ayvaz T."/>
            <person name="Ross M."/>
            <person name="Santibanez J."/>
            <person name="Aqrawi P."/>
            <person name="Gross S."/>
            <person name="Joshi V."/>
            <person name="Fowler G."/>
            <person name="Nazareth L."/>
            <person name="Reid J."/>
            <person name="Worley K."/>
            <person name="Petrosino J."/>
            <person name="Highlander S."/>
            <person name="Gibbs R."/>
        </authorList>
    </citation>
    <scope>NUCLEOTIDE SEQUENCE [LARGE SCALE GENOMIC DNA]</scope>
    <source>
        <strain evidence="3 4">ATCC 9812</strain>
    </source>
</reference>
<proteinExistence type="predicted"/>
<evidence type="ECO:0000313" key="3">
    <source>
        <dbReference type="EMBL" id="EFW89797.1"/>
    </source>
</evidence>
<feature type="domain" description="VanZ-like" evidence="2">
    <location>
        <begin position="38"/>
        <end position="177"/>
    </location>
</feature>
<keyword evidence="1" id="KW-1133">Transmembrane helix</keyword>
<protein>
    <submittedName>
        <fullName evidence="3">VanZ-like protein</fullName>
    </submittedName>
</protein>
<dbReference type="PANTHER" id="PTHR36834:SF2">
    <property type="entry name" value="MEMBRANE PROTEIN"/>
    <property type="match status" value="1"/>
</dbReference>
<feature type="transmembrane region" description="Helical" evidence="1">
    <location>
        <begin position="100"/>
        <end position="120"/>
    </location>
</feature>
<evidence type="ECO:0000259" key="2">
    <source>
        <dbReference type="Pfam" id="PF04892"/>
    </source>
</evidence>
<feature type="transmembrane region" description="Helical" evidence="1">
    <location>
        <begin position="159"/>
        <end position="176"/>
    </location>
</feature>
<accession>E8JM00</accession>
<gene>
    <name evidence="3" type="ORF">HMPREF0819_0023</name>
</gene>
<dbReference type="InterPro" id="IPR053150">
    <property type="entry name" value="Teicoplanin_resist-assoc"/>
</dbReference>
<sequence length="183" mass="21024">MTAKKQQKQNKKGKMKKLFDGEFELTSFGGKVTKVLVAMYIIAICFLCFSPQPFKIEGVETPNIISYGRLRLLLVPFNSFIGIEKLDSGLEVFWVFAQNVTNMFLIFPLMLGVICLYPSLRNWKKAWLAAFGVSLTIETTQLIVDLLYNANRVFEIDDLWTNSLGGLLALWLYSVFRKKYQKQ</sequence>
<dbReference type="InterPro" id="IPR006976">
    <property type="entry name" value="VanZ-like"/>
</dbReference>
<keyword evidence="1" id="KW-0812">Transmembrane</keyword>
<evidence type="ECO:0000313" key="4">
    <source>
        <dbReference type="Proteomes" id="UP000005699"/>
    </source>
</evidence>
<comment type="caution">
    <text evidence="3">The sequence shown here is derived from an EMBL/GenBank/DDBJ whole genome shotgun (WGS) entry which is preliminary data.</text>
</comment>
<feature type="transmembrane region" description="Helical" evidence="1">
    <location>
        <begin position="127"/>
        <end position="147"/>
    </location>
</feature>
<dbReference type="eggNOG" id="COG4767">
    <property type="taxonomic scope" value="Bacteria"/>
</dbReference>
<name>E8JM00_STREI</name>
<organism evidence="3 4">
    <name type="scientific">Streptococcus equinus ATCC 9812</name>
    <dbReference type="NCBI Taxonomy" id="525379"/>
    <lineage>
        <taxon>Bacteria</taxon>
        <taxon>Bacillati</taxon>
        <taxon>Bacillota</taxon>
        <taxon>Bacilli</taxon>
        <taxon>Lactobacillales</taxon>
        <taxon>Streptococcaceae</taxon>
        <taxon>Streptococcus</taxon>
    </lineage>
</organism>
<dbReference type="AlphaFoldDB" id="E8JM00"/>
<keyword evidence="1" id="KW-0472">Membrane</keyword>
<dbReference type="Pfam" id="PF04892">
    <property type="entry name" value="VanZ"/>
    <property type="match status" value="1"/>
</dbReference>
<dbReference type="Proteomes" id="UP000005699">
    <property type="component" value="Unassembled WGS sequence"/>
</dbReference>
<dbReference type="EMBL" id="AEVB01000001">
    <property type="protein sequence ID" value="EFW89797.1"/>
    <property type="molecule type" value="Genomic_DNA"/>
</dbReference>
<evidence type="ECO:0000256" key="1">
    <source>
        <dbReference type="SAM" id="Phobius"/>
    </source>
</evidence>